<gene>
    <name evidence="1" type="ORF">WUBG_15577</name>
</gene>
<comment type="caution">
    <text evidence="1">The sequence shown here is derived from an EMBL/GenBank/DDBJ whole genome shotgun (WGS) entry which is preliminary data.</text>
</comment>
<evidence type="ECO:0000313" key="2">
    <source>
        <dbReference type="Proteomes" id="UP000004810"/>
    </source>
</evidence>
<dbReference type="Proteomes" id="UP000004810">
    <property type="component" value="Unassembled WGS sequence"/>
</dbReference>
<evidence type="ECO:0000313" key="1">
    <source>
        <dbReference type="EMBL" id="EJW73517.1"/>
    </source>
</evidence>
<reference evidence="2" key="1">
    <citation type="submission" date="2012-08" db="EMBL/GenBank/DDBJ databases">
        <title>The Genome Sequence of Wuchereria bancrofti.</title>
        <authorList>
            <person name="Nutman T.B."/>
            <person name="Fink D.L."/>
            <person name="Russ C."/>
            <person name="Young S."/>
            <person name="Zeng Q."/>
            <person name="Koehrsen M."/>
            <person name="Alvarado L."/>
            <person name="Berlin A."/>
            <person name="Chapman S.B."/>
            <person name="Chen Z."/>
            <person name="Freedman E."/>
            <person name="Gellesch M."/>
            <person name="Goldberg J."/>
            <person name="Griggs A."/>
            <person name="Gujja S."/>
            <person name="Heilman E.R."/>
            <person name="Heiman D."/>
            <person name="Hepburn T."/>
            <person name="Howarth C."/>
            <person name="Jen D."/>
            <person name="Larson L."/>
            <person name="Lewis B."/>
            <person name="Mehta T."/>
            <person name="Park D."/>
            <person name="Pearson M."/>
            <person name="Roberts A."/>
            <person name="Saif S."/>
            <person name="Shea T."/>
            <person name="Shenoy N."/>
            <person name="Sisk P."/>
            <person name="Stolte C."/>
            <person name="Sykes S."/>
            <person name="Walk T."/>
            <person name="White J."/>
            <person name="Yandava C."/>
            <person name="Haas B."/>
            <person name="Henn M.R."/>
            <person name="Nusbaum C."/>
            <person name="Birren B."/>
        </authorList>
    </citation>
    <scope>NUCLEOTIDE SEQUENCE [LARGE SCALE GENOMIC DNA]</scope>
    <source>
        <strain evidence="2">NA</strain>
    </source>
</reference>
<feature type="non-terminal residue" evidence="1">
    <location>
        <position position="60"/>
    </location>
</feature>
<accession>J9E963</accession>
<organism evidence="1 2">
    <name type="scientific">Wuchereria bancrofti</name>
    <dbReference type="NCBI Taxonomy" id="6293"/>
    <lineage>
        <taxon>Eukaryota</taxon>
        <taxon>Metazoa</taxon>
        <taxon>Ecdysozoa</taxon>
        <taxon>Nematoda</taxon>
        <taxon>Chromadorea</taxon>
        <taxon>Rhabditida</taxon>
        <taxon>Spirurina</taxon>
        <taxon>Spiruromorpha</taxon>
        <taxon>Filarioidea</taxon>
        <taxon>Onchocercidae</taxon>
        <taxon>Wuchereria</taxon>
    </lineage>
</organism>
<dbReference type="AlphaFoldDB" id="J9E963"/>
<name>J9E963_WUCBA</name>
<protein>
    <submittedName>
        <fullName evidence="1">Uncharacterized protein</fullName>
    </submittedName>
</protein>
<sequence length="60" mass="6734">MSMAGKAFPAAVNVVLLLYDPCCMKRRKAGRKMTSCRELMVTSYYPHDNTQWTDACEGVS</sequence>
<proteinExistence type="predicted"/>
<dbReference type="EMBL" id="ADBV01013917">
    <property type="protein sequence ID" value="EJW73517.1"/>
    <property type="molecule type" value="Genomic_DNA"/>
</dbReference>